<accession>A0ABS6PZD3</accession>
<keyword evidence="3" id="KW-0963">Cytoplasm</keyword>
<dbReference type="PANTHER" id="PTHR15184">
    <property type="entry name" value="ATP SYNTHASE"/>
    <property type="match status" value="1"/>
</dbReference>
<comment type="caution">
    <text evidence="12">The sequence shown here is derived from an EMBL/GenBank/DDBJ whole genome shotgun (WGS) entry which is preliminary data.</text>
</comment>
<comment type="subcellular location">
    <subcellularLocation>
        <location evidence="1">Cytoplasm</location>
    </subcellularLocation>
</comment>
<dbReference type="InterPro" id="IPR050053">
    <property type="entry name" value="ATPase_alpha/beta_chains"/>
</dbReference>
<gene>
    <name evidence="12" type="ORF">KVG95_21130</name>
</gene>
<protein>
    <recommendedName>
        <fullName evidence="9">protein-secreting ATPase</fullName>
        <ecNumber evidence="9">7.4.2.8</ecNumber>
    </recommendedName>
</protein>
<feature type="domain" description="AAA+ ATPase" evidence="11">
    <location>
        <begin position="167"/>
        <end position="348"/>
    </location>
</feature>
<keyword evidence="4" id="KW-0547">Nucleotide-binding</keyword>
<evidence type="ECO:0000256" key="6">
    <source>
        <dbReference type="ARBA" id="ARBA00022927"/>
    </source>
</evidence>
<sequence length="446" mass="47663">MRAPDLAAIQALLNDQPTHTAASATTTEVGESLYGRITEVGPTLLRASLPGVGLSELCRLEPSGIEAEVVAVEGDFALLSPFAEPLGVTTGSNVRALGRPHEITLGEFLLGTVVDGLGRPLNGSDAPQNCLWRGIERTAPPALTRPIIDTPLPLGVRAIDGILTCGVGQRIGIFAAAGGGKSTLLGMICDGSLADVIVLALIGERGREVREFLEHTLSAAARKRTIVVVSTSDRPALERLKAAYTATTIAEYFRDQGKNVLLMMDSLTRFARASREIGLAAGELSAAGSYPPSFFARLPRLLERAGPAAIGSITGIYTVLVEGDNMNEPVADEVRSILDGHIVLSRKLAEANHYPAIDIGASVSRVMGQIVNAEHRNLAGRLRRLMAAYKEIELLVRVGEYQEGQDSEADEALARRRAIDEFLCQSITEKNSFEDTVQHLCRTLKA</sequence>
<evidence type="ECO:0000256" key="3">
    <source>
        <dbReference type="ARBA" id="ARBA00022490"/>
    </source>
</evidence>
<dbReference type="EMBL" id="JAHSTV010000010">
    <property type="protein sequence ID" value="MBV4465834.1"/>
    <property type="molecule type" value="Genomic_DNA"/>
</dbReference>
<dbReference type="RefSeq" id="WP_217857808.1">
    <property type="nucleotide sequence ID" value="NZ_JAHSTV010000010.1"/>
</dbReference>
<dbReference type="NCBIfam" id="TIGR01026">
    <property type="entry name" value="fliI_yscN"/>
    <property type="match status" value="1"/>
</dbReference>
<dbReference type="InterPro" id="IPR013380">
    <property type="entry name" value="ATPase_T3SS_SctN"/>
</dbReference>
<dbReference type="CDD" id="cd18117">
    <property type="entry name" value="ATP-synt_flagellum-secretory_path_III_N"/>
    <property type="match status" value="1"/>
</dbReference>
<dbReference type="InterPro" id="IPR000194">
    <property type="entry name" value="ATPase_F1/V1/A1_a/bsu_nucl-bd"/>
</dbReference>
<dbReference type="CDD" id="cd01136">
    <property type="entry name" value="ATPase_flagellum-secretory_path_III"/>
    <property type="match status" value="1"/>
</dbReference>
<dbReference type="Pfam" id="PF00006">
    <property type="entry name" value="ATP-synt_ab"/>
    <property type="match status" value="1"/>
</dbReference>
<name>A0ABS6PZD3_9PSED</name>
<evidence type="ECO:0000256" key="9">
    <source>
        <dbReference type="ARBA" id="ARBA00024382"/>
    </source>
</evidence>
<dbReference type="EC" id="7.4.2.8" evidence="9"/>
<dbReference type="InterPro" id="IPR003593">
    <property type="entry name" value="AAA+_ATPase"/>
</dbReference>
<dbReference type="PROSITE" id="PS00152">
    <property type="entry name" value="ATPASE_ALPHA_BETA"/>
    <property type="match status" value="1"/>
</dbReference>
<dbReference type="NCBIfam" id="NF005295">
    <property type="entry name" value="PRK06820.1"/>
    <property type="match status" value="1"/>
</dbReference>
<comment type="catalytic activity">
    <reaction evidence="10">
        <text>ATP + H2O + cellular proteinSide 1 = ADP + phosphate + cellular proteinSide 2.</text>
        <dbReference type="EC" id="7.4.2.8"/>
    </reaction>
</comment>
<proteinExistence type="predicted"/>
<dbReference type="NCBIfam" id="TIGR02546">
    <property type="entry name" value="III_secr_ATP"/>
    <property type="match status" value="1"/>
</dbReference>
<dbReference type="Pfam" id="PF18269">
    <property type="entry name" value="T3SS_ATPase_C"/>
    <property type="match status" value="1"/>
</dbReference>
<evidence type="ECO:0000256" key="10">
    <source>
        <dbReference type="ARBA" id="ARBA00034006"/>
    </source>
</evidence>
<evidence type="ECO:0000256" key="4">
    <source>
        <dbReference type="ARBA" id="ARBA00022741"/>
    </source>
</evidence>
<dbReference type="InterPro" id="IPR020003">
    <property type="entry name" value="ATPase_a/bsu_AS"/>
</dbReference>
<evidence type="ECO:0000313" key="12">
    <source>
        <dbReference type="EMBL" id="MBV4465834.1"/>
    </source>
</evidence>
<evidence type="ECO:0000313" key="13">
    <source>
        <dbReference type="Proteomes" id="UP000886900"/>
    </source>
</evidence>
<evidence type="ECO:0000256" key="2">
    <source>
        <dbReference type="ARBA" id="ARBA00022448"/>
    </source>
</evidence>
<reference evidence="12" key="1">
    <citation type="submission" date="2021-06" db="EMBL/GenBank/DDBJ databases">
        <title>Updating the genus Pseudomonas: Description of 43 new species and partition of the Pseudomonas putida group.</title>
        <authorList>
            <person name="Girard L."/>
            <person name="Lood C."/>
            <person name="Vandamme P."/>
            <person name="Rokni-Zadeh H."/>
            <person name="Van Noort V."/>
            <person name="Hofte M."/>
            <person name="Lavigne R."/>
            <person name="De Mot R."/>
        </authorList>
    </citation>
    <scope>NUCLEOTIDE SEQUENCE</scope>
    <source>
        <strain evidence="12">SWRI79</strain>
    </source>
</reference>
<evidence type="ECO:0000256" key="5">
    <source>
        <dbReference type="ARBA" id="ARBA00022840"/>
    </source>
</evidence>
<keyword evidence="7" id="KW-1278">Translocase</keyword>
<dbReference type="SMART" id="SM00382">
    <property type="entry name" value="AAA"/>
    <property type="match status" value="1"/>
</dbReference>
<keyword evidence="8" id="KW-0843">Virulence</keyword>
<keyword evidence="6" id="KW-0653">Protein transport</keyword>
<dbReference type="InterPro" id="IPR040627">
    <property type="entry name" value="T3SS_ATPase_C"/>
</dbReference>
<dbReference type="PANTHER" id="PTHR15184:SF62">
    <property type="entry name" value="SPI-2 TYPE 3 SECRETION SYSTEM ATPASE"/>
    <property type="match status" value="1"/>
</dbReference>
<organism evidence="12 13">
    <name type="scientific">Pseudomonas farris</name>
    <dbReference type="NCBI Taxonomy" id="2841207"/>
    <lineage>
        <taxon>Bacteria</taxon>
        <taxon>Pseudomonadati</taxon>
        <taxon>Pseudomonadota</taxon>
        <taxon>Gammaproteobacteria</taxon>
        <taxon>Pseudomonadales</taxon>
        <taxon>Pseudomonadaceae</taxon>
        <taxon>Pseudomonas</taxon>
    </lineage>
</organism>
<keyword evidence="2" id="KW-0813">Transport</keyword>
<evidence type="ECO:0000259" key="11">
    <source>
        <dbReference type="SMART" id="SM00382"/>
    </source>
</evidence>
<keyword evidence="5" id="KW-0067">ATP-binding</keyword>
<dbReference type="InterPro" id="IPR005714">
    <property type="entry name" value="ATPase_T3SS_FliI/YscN"/>
</dbReference>
<keyword evidence="13" id="KW-1185">Reference proteome</keyword>
<dbReference type="Proteomes" id="UP000886900">
    <property type="component" value="Unassembled WGS sequence"/>
</dbReference>
<evidence type="ECO:0000256" key="1">
    <source>
        <dbReference type="ARBA" id="ARBA00004496"/>
    </source>
</evidence>
<evidence type="ECO:0000256" key="8">
    <source>
        <dbReference type="ARBA" id="ARBA00023026"/>
    </source>
</evidence>
<evidence type="ECO:0000256" key="7">
    <source>
        <dbReference type="ARBA" id="ARBA00022967"/>
    </source>
</evidence>